<dbReference type="EMBL" id="CAFBPM010000002">
    <property type="protein sequence ID" value="CAB5011331.1"/>
    <property type="molecule type" value="Genomic_DNA"/>
</dbReference>
<dbReference type="SUPFAM" id="SSF53850">
    <property type="entry name" value="Periplasmic binding protein-like II"/>
    <property type="match status" value="1"/>
</dbReference>
<dbReference type="AlphaFoldDB" id="A0A6J7ELV8"/>
<gene>
    <name evidence="4" type="ORF">UFOPK3164_01643</name>
    <name evidence="5" type="ORF">UFOPK3427_01602</name>
    <name evidence="6" type="ORF">UFOPK4112_00328</name>
</gene>
<keyword evidence="3" id="KW-0732">Signal</keyword>
<dbReference type="InterPro" id="IPR050490">
    <property type="entry name" value="Bact_solute-bd_prot1"/>
</dbReference>
<evidence type="ECO:0000256" key="3">
    <source>
        <dbReference type="ARBA" id="ARBA00022729"/>
    </source>
</evidence>
<keyword evidence="2" id="KW-0813">Transport</keyword>
<dbReference type="GO" id="GO:0030313">
    <property type="term" value="C:cell envelope"/>
    <property type="evidence" value="ECO:0007669"/>
    <property type="project" value="UniProtKB-SubCell"/>
</dbReference>
<organism evidence="5">
    <name type="scientific">freshwater metagenome</name>
    <dbReference type="NCBI Taxonomy" id="449393"/>
    <lineage>
        <taxon>unclassified sequences</taxon>
        <taxon>metagenomes</taxon>
        <taxon>ecological metagenomes</taxon>
    </lineage>
</organism>
<sequence>MRPIKSLTALALSATLGASMLSTVVLSAAPAGAASSLPACPTSALSKASGTVNIDFWEAMTRANETALEGLVANYNSSQSKVHVNLVQQGGYDVTWSKWQAGLTTGGLPAMAMIGDSNLQGAVDSKSILPVQSCINATKYNTKTFLPRVLSYWKVGGVQQGLPFNVSAPIFYYNTQAFSKAGIAKPPATLPELIADAKILKSKGQGTMGLKLDAWHLEAWLATANQLFVNNGNGRQSRATSSVFNTSTGRSLFTQLKALVGSGNAGTNPANGASAYDNLLGIGAGKYSMTIDTSAALGTISQLLGSGQYPNVTLGVAPFPTLKANPQGATQAGGAALYISNKVPAAQQAAAWNFMSWLDSAENQATWSTETGYIPIRTDAASTSKVQTYWAANPGYKVPYTMLSTGVTNNATSGAVVGPYDQVRIAIANAENSMYTGGASPKTALSKASTTVNSIIAKYNSRI</sequence>
<evidence type="ECO:0000313" key="5">
    <source>
        <dbReference type="EMBL" id="CAB4882180.1"/>
    </source>
</evidence>
<protein>
    <submittedName>
        <fullName evidence="5">Unannotated protein</fullName>
    </submittedName>
</protein>
<dbReference type="InterPro" id="IPR006059">
    <property type="entry name" value="SBP"/>
</dbReference>
<evidence type="ECO:0000313" key="4">
    <source>
        <dbReference type="EMBL" id="CAB4834358.1"/>
    </source>
</evidence>
<dbReference type="EMBL" id="CAFBLT010000002">
    <property type="protein sequence ID" value="CAB4882180.1"/>
    <property type="molecule type" value="Genomic_DNA"/>
</dbReference>
<name>A0A6J7ELV8_9ZZZZ</name>
<proteinExistence type="predicted"/>
<dbReference type="CDD" id="cd14748">
    <property type="entry name" value="PBP2_UgpB"/>
    <property type="match status" value="1"/>
</dbReference>
<dbReference type="PANTHER" id="PTHR43649">
    <property type="entry name" value="ARABINOSE-BINDING PROTEIN-RELATED"/>
    <property type="match status" value="1"/>
</dbReference>
<accession>A0A6J7ELV8</accession>
<evidence type="ECO:0000256" key="1">
    <source>
        <dbReference type="ARBA" id="ARBA00004196"/>
    </source>
</evidence>
<dbReference type="Pfam" id="PF13416">
    <property type="entry name" value="SBP_bac_8"/>
    <property type="match status" value="1"/>
</dbReference>
<dbReference type="Gene3D" id="3.40.190.10">
    <property type="entry name" value="Periplasmic binding protein-like II"/>
    <property type="match status" value="2"/>
</dbReference>
<evidence type="ECO:0000313" key="6">
    <source>
        <dbReference type="EMBL" id="CAB5011331.1"/>
    </source>
</evidence>
<evidence type="ECO:0000256" key="2">
    <source>
        <dbReference type="ARBA" id="ARBA00022448"/>
    </source>
</evidence>
<comment type="subcellular location">
    <subcellularLocation>
        <location evidence="1">Cell envelope</location>
    </subcellularLocation>
</comment>
<dbReference type="PANTHER" id="PTHR43649:SF31">
    <property type="entry name" value="SN-GLYCEROL-3-PHOSPHATE-BINDING PERIPLASMIC PROTEIN UGPB"/>
    <property type="match status" value="1"/>
</dbReference>
<dbReference type="EMBL" id="CAFABE010000120">
    <property type="protein sequence ID" value="CAB4834358.1"/>
    <property type="molecule type" value="Genomic_DNA"/>
</dbReference>
<reference evidence="5" key="1">
    <citation type="submission" date="2020-05" db="EMBL/GenBank/DDBJ databases">
        <authorList>
            <person name="Chiriac C."/>
            <person name="Salcher M."/>
            <person name="Ghai R."/>
            <person name="Kavagutti S V."/>
        </authorList>
    </citation>
    <scope>NUCLEOTIDE SEQUENCE</scope>
</reference>